<dbReference type="Proteomes" id="UP000501812">
    <property type="component" value="Chromosome"/>
</dbReference>
<dbReference type="InterPro" id="IPR036942">
    <property type="entry name" value="Beta-barrel_TonB_sf"/>
</dbReference>
<evidence type="ECO:0000313" key="8">
    <source>
        <dbReference type="Proteomes" id="UP000501812"/>
    </source>
</evidence>
<accession>A0A858RLJ2</accession>
<dbReference type="Gene3D" id="2.40.170.20">
    <property type="entry name" value="TonB-dependent receptor, beta-barrel domain"/>
    <property type="match status" value="1"/>
</dbReference>
<dbReference type="InterPro" id="IPR019734">
    <property type="entry name" value="TPR_rpt"/>
</dbReference>
<reference evidence="7 8" key="1">
    <citation type="submission" date="2020-04" db="EMBL/GenBank/DDBJ databases">
        <title>Luteolibacter sp. G-1-1-1 isolated from soil.</title>
        <authorList>
            <person name="Dahal R.H."/>
        </authorList>
    </citation>
    <scope>NUCLEOTIDE SEQUENCE [LARGE SCALE GENOMIC DNA]</scope>
    <source>
        <strain evidence="7 8">G-1-1-1</strain>
    </source>
</reference>
<dbReference type="PANTHER" id="PTHR44858:SF1">
    <property type="entry name" value="UDP-N-ACETYLGLUCOSAMINE--PEPTIDE N-ACETYLGLUCOSAMINYLTRANSFERASE SPINDLY-RELATED"/>
    <property type="match status" value="1"/>
</dbReference>
<name>A0A858RLJ2_9BACT</name>
<dbReference type="Pfam" id="PF13432">
    <property type="entry name" value="TPR_16"/>
    <property type="match status" value="1"/>
</dbReference>
<dbReference type="GO" id="GO:0009279">
    <property type="term" value="C:cell outer membrane"/>
    <property type="evidence" value="ECO:0007669"/>
    <property type="project" value="UniProtKB-SubCell"/>
</dbReference>
<dbReference type="InterPro" id="IPR011990">
    <property type="entry name" value="TPR-like_helical_dom_sf"/>
</dbReference>
<evidence type="ECO:0000256" key="5">
    <source>
        <dbReference type="ARBA" id="ARBA00023237"/>
    </source>
</evidence>
<proteinExistence type="predicted"/>
<dbReference type="Pfam" id="PF13181">
    <property type="entry name" value="TPR_8"/>
    <property type="match status" value="1"/>
</dbReference>
<protein>
    <submittedName>
        <fullName evidence="7">Tetratricopeptide repeat protein</fullName>
    </submittedName>
</protein>
<dbReference type="RefSeq" id="WP_169455649.1">
    <property type="nucleotide sequence ID" value="NZ_CP051774.1"/>
</dbReference>
<dbReference type="PANTHER" id="PTHR44858">
    <property type="entry name" value="TETRATRICOPEPTIDE REPEAT PROTEIN 6"/>
    <property type="match status" value="1"/>
</dbReference>
<dbReference type="InterPro" id="IPR050498">
    <property type="entry name" value="Ycf3"/>
</dbReference>
<dbReference type="KEGG" id="luo:HHL09_16120"/>
<gene>
    <name evidence="7" type="ORF">HHL09_16120</name>
</gene>
<dbReference type="SUPFAM" id="SSF56935">
    <property type="entry name" value="Porins"/>
    <property type="match status" value="1"/>
</dbReference>
<dbReference type="SUPFAM" id="SSF48452">
    <property type="entry name" value="TPR-like"/>
    <property type="match status" value="1"/>
</dbReference>
<comment type="subcellular location">
    <subcellularLocation>
        <location evidence="1">Cell outer membrane</location>
    </subcellularLocation>
</comment>
<evidence type="ECO:0000256" key="3">
    <source>
        <dbReference type="ARBA" id="ARBA00022803"/>
    </source>
</evidence>
<dbReference type="Pfam" id="PF04773">
    <property type="entry name" value="FecR"/>
    <property type="match status" value="1"/>
</dbReference>
<evidence type="ECO:0000313" key="7">
    <source>
        <dbReference type="EMBL" id="QJE97249.1"/>
    </source>
</evidence>
<dbReference type="Gene3D" id="2.60.120.1440">
    <property type="match status" value="1"/>
</dbReference>
<keyword evidence="5" id="KW-0998">Cell outer membrane</keyword>
<dbReference type="SMART" id="SM00028">
    <property type="entry name" value="TPR"/>
    <property type="match status" value="5"/>
</dbReference>
<evidence type="ECO:0000259" key="6">
    <source>
        <dbReference type="Pfam" id="PF04773"/>
    </source>
</evidence>
<keyword evidence="2" id="KW-0677">Repeat</keyword>
<keyword evidence="4" id="KW-0472">Membrane</keyword>
<keyword evidence="8" id="KW-1185">Reference proteome</keyword>
<evidence type="ECO:0000256" key="2">
    <source>
        <dbReference type="ARBA" id="ARBA00022737"/>
    </source>
</evidence>
<keyword evidence="3" id="KW-0802">TPR repeat</keyword>
<feature type="domain" description="FecR protein" evidence="6">
    <location>
        <begin position="55"/>
        <end position="151"/>
    </location>
</feature>
<sequence>MRYRVVFLSAFGAAVGTVCGQNAQVLEIENIVQASKGAHGAWTAAAKDQSLAVGDRVRTRQRSRATLKLTDLYTMRLEQFTTVEIAPGLFQETKPRLDVGSGAAFIFSREKGGEIDIKTPAANGAMRGTQLYVHVAANGTSRFHVLEGEVELANPQGKLVLAAGEAGEAAPGLAPRRTAMIMANNLLQWALYYPAVLDPSELGMTAGEQQAVAKSLAAYREGDLLAALERYPSREPQGSGGRLYQAAVLLAVGRLDEAERCLKGVPVDHSGRRALERMISAVKFREGEPWPDDRLQTTGEAMAESYYRQSRSDLKGARDAATIATRLAPENGYAWTRLAELEFSFGRTKESRAALASGLQFTPSNARAHALRGYVLSADNDIGEAEKAFQEAVRLDGALGSAWLGLGLTKTRRGDLAGGRADMQTASTVEPTGSIYHSYLGKALSMEGRKEEARKDLDLARSLDPRDPTPWLYSALELQQQNRPNEAIDDLNQSILLNDNRRVYRSQLLLDQDRAVRSANMARIYQNAGMQDVAVREATRAVENDYTNASAHLFLANSFDALRDPDRITLRYETPWFNELLLAYLLAPVGGGQLSQFVSQQEFSKMLESDGLGGSLLSEIRSDGETRTVASFFGTAGDFSFGLDAVYRDNNGGDRFNNDATRKEIYGQLKWQPTPDDIFYFLGKWQDQDGGDNFDTYSNLPVEPHLDFEETQEPGMLLGGWNHRWAPGVHTLFLGGHLSAEQVLVNPSSTQLLVQRDADGLRPGFIENVNGVDQFTDPNLQNADPPAVGLGPDGESLIYSGDLLRAIQPYLGRGAVLDVSGAPFAFYSRRNFEIDSAEIQQIYQTDRNLLIAGARWQSGEFETDTRLVAQRPNFNGGFETPAVQQHSVVDFDRLSFYGYDYWRVLPNLTLIGGASWDHIEHPDNFRNPPVNNLQRDDEEFSGKFGFTYTPTRWATFRGMYAGGLGGVSFDESVRLEPVQLAGFNQAYRTVISESITGSVEAPYYDIWGLSAEGSIPTRTYWGASVNVIQQEVDRTRGIFTGYDAGVFPSTPAYFADSMAEHLEYEERSLSLTLNQLIADQFSVGAGFRVTRSELDAALPELPASIAPFARMEDRATLYEVLLSANWNSPTGLFARLEANYFSQDLEDAPSRPYRSGDAFWQFNALAGYRFYDNQCEISAGVLNIGDTDYRLSALNPRQEIVRDRTAVVRCRFTF</sequence>
<dbReference type="InterPro" id="IPR006860">
    <property type="entry name" value="FecR"/>
</dbReference>
<dbReference type="Gene3D" id="1.25.40.10">
    <property type="entry name" value="Tetratricopeptide repeat domain"/>
    <property type="match status" value="1"/>
</dbReference>
<evidence type="ECO:0000256" key="4">
    <source>
        <dbReference type="ARBA" id="ARBA00023136"/>
    </source>
</evidence>
<dbReference type="AlphaFoldDB" id="A0A858RLJ2"/>
<organism evidence="7 8">
    <name type="scientific">Luteolibacter luteus</name>
    <dbReference type="NCBI Taxonomy" id="2728835"/>
    <lineage>
        <taxon>Bacteria</taxon>
        <taxon>Pseudomonadati</taxon>
        <taxon>Verrucomicrobiota</taxon>
        <taxon>Verrucomicrobiia</taxon>
        <taxon>Verrucomicrobiales</taxon>
        <taxon>Verrucomicrobiaceae</taxon>
        <taxon>Luteolibacter</taxon>
    </lineage>
</organism>
<dbReference type="EMBL" id="CP051774">
    <property type="protein sequence ID" value="QJE97249.1"/>
    <property type="molecule type" value="Genomic_DNA"/>
</dbReference>
<evidence type="ECO:0000256" key="1">
    <source>
        <dbReference type="ARBA" id="ARBA00004442"/>
    </source>
</evidence>